<protein>
    <recommendedName>
        <fullName evidence="3">HD domain-containing protein</fullName>
    </recommendedName>
</protein>
<name>A0A2R6C9Q5_9ARCH</name>
<dbReference type="AlphaFoldDB" id="A0A2R6C9Q5"/>
<dbReference type="EMBL" id="NEXF01000214">
    <property type="protein sequence ID" value="PSO07635.1"/>
    <property type="molecule type" value="Genomic_DNA"/>
</dbReference>
<evidence type="ECO:0000313" key="2">
    <source>
        <dbReference type="Proteomes" id="UP000242015"/>
    </source>
</evidence>
<comment type="caution">
    <text evidence="1">The sequence shown here is derived from an EMBL/GenBank/DDBJ whole genome shotgun (WGS) entry which is preliminary data.</text>
</comment>
<reference evidence="1 2" key="1">
    <citation type="submission" date="2017-04" db="EMBL/GenBank/DDBJ databases">
        <title>Novel microbial lineages endemic to geothermal iron-oxide mats fill important gaps in the evolutionary history of Archaea.</title>
        <authorList>
            <person name="Jay Z.J."/>
            <person name="Beam J.P."/>
            <person name="Dlakic M."/>
            <person name="Rusch D.B."/>
            <person name="Kozubal M.A."/>
            <person name="Inskeep W.P."/>
        </authorList>
    </citation>
    <scope>NUCLEOTIDE SEQUENCE [LARGE SCALE GENOMIC DNA]</scope>
    <source>
        <strain evidence="1">BE_D</strain>
    </source>
</reference>
<sequence>MSEMKQKLDILRYLPEIDEISDEDLKKKVIKVWEILWAQSKFEEIERVPVTVNTNYPHIVHNRSVIRMALKVADVLEEIHKVKVNRDILLASAALQDASKLVEYEPDGERIRLSPLGESFQHGFYAAHIALEVGLPSEVAKAIMSHTYENSKFPTDLISKILFYVDQIDMAALNLDRWKKTSFIFR</sequence>
<evidence type="ECO:0008006" key="3">
    <source>
        <dbReference type="Google" id="ProtNLM"/>
    </source>
</evidence>
<evidence type="ECO:0000313" key="1">
    <source>
        <dbReference type="EMBL" id="PSO07635.1"/>
    </source>
</evidence>
<organism evidence="1 2">
    <name type="scientific">Candidatus Marsarchaeota G2 archaeon BE_D</name>
    <dbReference type="NCBI Taxonomy" id="1978158"/>
    <lineage>
        <taxon>Archaea</taxon>
        <taxon>Candidatus Marsarchaeota</taxon>
        <taxon>Candidatus Marsarchaeota group 2</taxon>
    </lineage>
</organism>
<dbReference type="Gene3D" id="1.10.3210.10">
    <property type="entry name" value="Hypothetical protein af1432"/>
    <property type="match status" value="1"/>
</dbReference>
<gene>
    <name evidence="1" type="ORF">B9Q04_09840</name>
</gene>
<dbReference type="Proteomes" id="UP000242015">
    <property type="component" value="Unassembled WGS sequence"/>
</dbReference>
<proteinExistence type="predicted"/>
<dbReference type="SUPFAM" id="SSF109604">
    <property type="entry name" value="HD-domain/PDEase-like"/>
    <property type="match status" value="1"/>
</dbReference>
<accession>A0A2R6C9Q5</accession>